<proteinExistence type="predicted"/>
<evidence type="ECO:0000313" key="2">
    <source>
        <dbReference type="Proteomes" id="UP000750502"/>
    </source>
</evidence>
<protein>
    <recommendedName>
        <fullName evidence="3">N-acetyltransferase domain-containing protein</fullName>
    </recommendedName>
</protein>
<reference evidence="1" key="1">
    <citation type="journal article" date="2020" name="bioRxiv">
        <title>Historical genomics reveals the evolutionary mechanisms behind multiple outbreaks of the host-specific coffee wilt pathogen Fusarium xylarioides.</title>
        <authorList>
            <person name="Peck D."/>
            <person name="Nowell R.W."/>
            <person name="Flood J."/>
            <person name="Ryan M.J."/>
            <person name="Barraclough T.G."/>
        </authorList>
    </citation>
    <scope>NUCLEOTIDE SEQUENCE</scope>
    <source>
        <strain evidence="1">IMI 127659i</strain>
    </source>
</reference>
<comment type="caution">
    <text evidence="1">The sequence shown here is derived from an EMBL/GenBank/DDBJ whole genome shotgun (WGS) entry which is preliminary data.</text>
</comment>
<keyword evidence="2" id="KW-1185">Reference proteome</keyword>
<dbReference type="AlphaFoldDB" id="A0A9P7HKZ8"/>
<gene>
    <name evidence="1" type="ORF">H9Q72_012403</name>
</gene>
<name>A0A9P7HKZ8_9HYPO</name>
<dbReference type="Proteomes" id="UP000750502">
    <property type="component" value="Unassembled WGS sequence"/>
</dbReference>
<dbReference type="InterPro" id="IPR016181">
    <property type="entry name" value="Acyl_CoA_acyltransferase"/>
</dbReference>
<dbReference type="OrthoDB" id="196847at2759"/>
<evidence type="ECO:0008006" key="3">
    <source>
        <dbReference type="Google" id="ProtNLM"/>
    </source>
</evidence>
<organism evidence="1 2">
    <name type="scientific">Fusarium xylarioides</name>
    <dbReference type="NCBI Taxonomy" id="221167"/>
    <lineage>
        <taxon>Eukaryota</taxon>
        <taxon>Fungi</taxon>
        <taxon>Dikarya</taxon>
        <taxon>Ascomycota</taxon>
        <taxon>Pezizomycotina</taxon>
        <taxon>Sordariomycetes</taxon>
        <taxon>Hypocreomycetidae</taxon>
        <taxon>Hypocreales</taxon>
        <taxon>Nectriaceae</taxon>
        <taxon>Fusarium</taxon>
        <taxon>Fusarium fujikuroi species complex</taxon>
    </lineage>
</organism>
<dbReference type="SUPFAM" id="SSF55729">
    <property type="entry name" value="Acyl-CoA N-acyltransferases (Nat)"/>
    <property type="match status" value="1"/>
</dbReference>
<evidence type="ECO:0000313" key="1">
    <source>
        <dbReference type="EMBL" id="KAG5759463.1"/>
    </source>
</evidence>
<reference evidence="1" key="2">
    <citation type="submission" date="2020-10" db="EMBL/GenBank/DDBJ databases">
        <authorList>
            <person name="Peck L.D."/>
            <person name="Nowell R.W."/>
            <person name="Flood J."/>
            <person name="Ryan M.J."/>
            <person name="Barraclough T.G."/>
        </authorList>
    </citation>
    <scope>NUCLEOTIDE SEQUENCE</scope>
    <source>
        <strain evidence="1">IMI 127659i</strain>
    </source>
</reference>
<accession>A0A9P7HKZ8</accession>
<dbReference type="Gene3D" id="3.40.630.30">
    <property type="match status" value="1"/>
</dbReference>
<dbReference type="EMBL" id="JADFTT010000659">
    <property type="protein sequence ID" value="KAG5759463.1"/>
    <property type="molecule type" value="Genomic_DNA"/>
</dbReference>
<sequence length="111" mass="12444">MPLQLRHAVPEDIPEMRQVYYSAFGDTFIGSRVFTSDIDASNRFFQKAFTDDIADPLCELLVVTHKSSPDSKDEKVVSLAKWALPGATEGQIDICAKIHIKGFFFITCTLM</sequence>